<evidence type="ECO:0000313" key="1">
    <source>
        <dbReference type="EMBL" id="PKG22861.1"/>
    </source>
</evidence>
<name>A0A2N0Z024_9BACI</name>
<protein>
    <submittedName>
        <fullName evidence="1">Uncharacterized protein</fullName>
    </submittedName>
</protein>
<dbReference type="EMBL" id="PISE01000031">
    <property type="protein sequence ID" value="PKG22861.1"/>
    <property type="molecule type" value="Genomic_DNA"/>
</dbReference>
<reference evidence="1 2" key="1">
    <citation type="journal article" date="2003" name="Int. J. Syst. Evol. Microbiol.">
        <title>Bacillus nealsonii sp. nov., isolated from a spacecraft-assembly facility, whose spores are gamma-radiation resistant.</title>
        <authorList>
            <person name="Venkateswaran K."/>
            <person name="Kempf M."/>
            <person name="Chen F."/>
            <person name="Satomi M."/>
            <person name="Nicholson W."/>
            <person name="Kern R."/>
        </authorList>
    </citation>
    <scope>NUCLEOTIDE SEQUENCE [LARGE SCALE GENOMIC DNA]</scope>
    <source>
        <strain evidence="1 2">FO-92</strain>
    </source>
</reference>
<comment type="caution">
    <text evidence="1">The sequence shown here is derived from an EMBL/GenBank/DDBJ whole genome shotgun (WGS) entry which is preliminary data.</text>
</comment>
<sequence>MNGFFSCETAASWQMFYSFSIREGFIINEDYYVIVCMVNLQSMSGEKGINIKMQGFIEEEKVMKEYRKQKHSK</sequence>
<dbReference type="Proteomes" id="UP000233375">
    <property type="component" value="Unassembled WGS sequence"/>
</dbReference>
<keyword evidence="2" id="KW-1185">Reference proteome</keyword>
<gene>
    <name evidence="1" type="ORF">CWS01_14345</name>
</gene>
<proteinExistence type="predicted"/>
<organism evidence="1 2">
    <name type="scientific">Niallia nealsonii</name>
    <dbReference type="NCBI Taxonomy" id="115979"/>
    <lineage>
        <taxon>Bacteria</taxon>
        <taxon>Bacillati</taxon>
        <taxon>Bacillota</taxon>
        <taxon>Bacilli</taxon>
        <taxon>Bacillales</taxon>
        <taxon>Bacillaceae</taxon>
        <taxon>Niallia</taxon>
    </lineage>
</organism>
<evidence type="ECO:0000313" key="2">
    <source>
        <dbReference type="Proteomes" id="UP000233375"/>
    </source>
</evidence>
<dbReference type="AlphaFoldDB" id="A0A2N0Z024"/>
<accession>A0A2N0Z024</accession>